<organism evidence="1">
    <name type="scientific">Arundo donax</name>
    <name type="common">Giant reed</name>
    <name type="synonym">Donax arundinaceus</name>
    <dbReference type="NCBI Taxonomy" id="35708"/>
    <lineage>
        <taxon>Eukaryota</taxon>
        <taxon>Viridiplantae</taxon>
        <taxon>Streptophyta</taxon>
        <taxon>Embryophyta</taxon>
        <taxon>Tracheophyta</taxon>
        <taxon>Spermatophyta</taxon>
        <taxon>Magnoliopsida</taxon>
        <taxon>Liliopsida</taxon>
        <taxon>Poales</taxon>
        <taxon>Poaceae</taxon>
        <taxon>PACMAD clade</taxon>
        <taxon>Arundinoideae</taxon>
        <taxon>Arundineae</taxon>
        <taxon>Arundo</taxon>
    </lineage>
</organism>
<proteinExistence type="predicted"/>
<evidence type="ECO:0000313" key="1">
    <source>
        <dbReference type="EMBL" id="JAD82725.1"/>
    </source>
</evidence>
<dbReference type="EMBL" id="GBRH01215170">
    <property type="protein sequence ID" value="JAD82725.1"/>
    <property type="molecule type" value="Transcribed_RNA"/>
</dbReference>
<name>A0A0A9DAP4_ARUDO</name>
<reference evidence="1" key="1">
    <citation type="submission" date="2014-09" db="EMBL/GenBank/DDBJ databases">
        <authorList>
            <person name="Magalhaes I.L.F."/>
            <person name="Oliveira U."/>
            <person name="Santos F.R."/>
            <person name="Vidigal T.H.D.A."/>
            <person name="Brescovit A.D."/>
            <person name="Santos A.J."/>
        </authorList>
    </citation>
    <scope>NUCLEOTIDE SEQUENCE</scope>
    <source>
        <tissue evidence="1">Shoot tissue taken approximately 20 cm above the soil surface</tissue>
    </source>
</reference>
<sequence length="32" mass="3730">MVPKWHSWMEIHLKDYACLLLITFGQGVVRSA</sequence>
<dbReference type="AlphaFoldDB" id="A0A0A9DAP4"/>
<protein>
    <submittedName>
        <fullName evidence="1">Pds1</fullName>
    </submittedName>
</protein>
<accession>A0A0A9DAP4</accession>
<reference evidence="1" key="2">
    <citation type="journal article" date="2015" name="Data Brief">
        <title>Shoot transcriptome of the giant reed, Arundo donax.</title>
        <authorList>
            <person name="Barrero R.A."/>
            <person name="Guerrero F.D."/>
            <person name="Moolhuijzen P."/>
            <person name="Goolsby J.A."/>
            <person name="Tidwell J."/>
            <person name="Bellgard S.E."/>
            <person name="Bellgard M.I."/>
        </authorList>
    </citation>
    <scope>NUCLEOTIDE SEQUENCE</scope>
    <source>
        <tissue evidence="1">Shoot tissue taken approximately 20 cm above the soil surface</tissue>
    </source>
</reference>